<organism evidence="3 5">
    <name type="scientific">Alteromonas stellipolaris</name>
    <dbReference type="NCBI Taxonomy" id="233316"/>
    <lineage>
        <taxon>Bacteria</taxon>
        <taxon>Pseudomonadati</taxon>
        <taxon>Pseudomonadota</taxon>
        <taxon>Gammaproteobacteria</taxon>
        <taxon>Alteromonadales</taxon>
        <taxon>Alteromonadaceae</taxon>
        <taxon>Alteromonas/Salinimonas group</taxon>
        <taxon>Alteromonas</taxon>
    </lineage>
</organism>
<evidence type="ECO:0000313" key="3">
    <source>
        <dbReference type="EMBL" id="MDO6578598.1"/>
    </source>
</evidence>
<dbReference type="RefSeq" id="WP_057789594.1">
    <property type="nucleotide sequence ID" value="NZ_CAXIBE010000003.1"/>
</dbReference>
<keyword evidence="4" id="KW-1185">Reference proteome</keyword>
<reference evidence="2 4" key="1">
    <citation type="submission" date="2015-12" db="EMBL/GenBank/DDBJ databases">
        <title>Intraspecies pangenome expansion in the marine bacterium Alteromonas.</title>
        <authorList>
            <person name="Lopez-Perez M."/>
            <person name="Rodriguez-Valera F."/>
        </authorList>
    </citation>
    <scope>NUCLEOTIDE SEQUENCE [LARGE SCALE GENOMIC DNA]</scope>
    <source>
        <strain evidence="2 4">LMG 21861</strain>
    </source>
</reference>
<proteinExistence type="predicted"/>
<accession>A0AAW7Z5B2</accession>
<dbReference type="AlphaFoldDB" id="A0AAW7Z5B2"/>
<dbReference type="Pfam" id="PF04940">
    <property type="entry name" value="BLUF"/>
    <property type="match status" value="1"/>
</dbReference>
<evidence type="ECO:0000259" key="1">
    <source>
        <dbReference type="PROSITE" id="PS50925"/>
    </source>
</evidence>
<dbReference type="EMBL" id="JAUOQI010000010">
    <property type="protein sequence ID" value="MDO6578598.1"/>
    <property type="molecule type" value="Genomic_DNA"/>
</dbReference>
<evidence type="ECO:0000313" key="2">
    <source>
        <dbReference type="EMBL" id="AMJ75582.1"/>
    </source>
</evidence>
<dbReference type="InterPro" id="IPR007024">
    <property type="entry name" value="BLUF_domain"/>
</dbReference>
<dbReference type="GO" id="GO:0009882">
    <property type="term" value="F:blue light photoreceptor activity"/>
    <property type="evidence" value="ECO:0007669"/>
    <property type="project" value="InterPro"/>
</dbReference>
<dbReference type="GeneID" id="83259474"/>
<dbReference type="InterPro" id="IPR036046">
    <property type="entry name" value="Acylphosphatase-like_dom_sf"/>
</dbReference>
<dbReference type="Proteomes" id="UP001170717">
    <property type="component" value="Unassembled WGS sequence"/>
</dbReference>
<evidence type="ECO:0000313" key="4">
    <source>
        <dbReference type="Proteomes" id="UP000056750"/>
    </source>
</evidence>
<dbReference type="SMART" id="SM01034">
    <property type="entry name" value="BLUF"/>
    <property type="match status" value="1"/>
</dbReference>
<dbReference type="KEGG" id="asq:AVL57_17390"/>
<dbReference type="GO" id="GO:0071949">
    <property type="term" value="F:FAD binding"/>
    <property type="evidence" value="ECO:0007669"/>
    <property type="project" value="InterPro"/>
</dbReference>
<reference evidence="3" key="2">
    <citation type="submission" date="2023-07" db="EMBL/GenBank/DDBJ databases">
        <title>Genome content predicts the carbon catabolic preferences of heterotrophic bacteria.</title>
        <authorList>
            <person name="Gralka M."/>
        </authorList>
    </citation>
    <scope>NUCLEOTIDE SEQUENCE</scope>
    <source>
        <strain evidence="3">F2M12</strain>
    </source>
</reference>
<gene>
    <name evidence="2" type="ORF">AVL57_17390</name>
    <name evidence="3" type="ORF">Q4527_14435</name>
</gene>
<protein>
    <submittedName>
        <fullName evidence="3">BLUF domain-containing protein</fullName>
    </submittedName>
    <submittedName>
        <fullName evidence="2">Blue light sensor protein</fullName>
    </submittedName>
</protein>
<name>A0AAW7Z5B2_9ALTE</name>
<sequence length="139" mass="16089">MKNIVRLIYLSSATRDMSLSDMKDILTYARKNNQSLGICGMLCYDNRYFVQALEGEREAVNELFFHISDDARHSDVIITSYEYIDKPTFTEWNMGYAGSTPIFTELLARLSQTEFEPTKLPPKQIYALLRHLSAHQQKV</sequence>
<dbReference type="Proteomes" id="UP000056750">
    <property type="component" value="Chromosome"/>
</dbReference>
<dbReference type="PROSITE" id="PS50925">
    <property type="entry name" value="BLUF"/>
    <property type="match status" value="1"/>
</dbReference>
<feature type="domain" description="BLUF" evidence="1">
    <location>
        <begin position="4"/>
        <end position="95"/>
    </location>
</feature>
<dbReference type="EMBL" id="CP013926">
    <property type="protein sequence ID" value="AMJ75582.1"/>
    <property type="molecule type" value="Genomic_DNA"/>
</dbReference>
<dbReference type="Gene3D" id="3.30.70.100">
    <property type="match status" value="1"/>
</dbReference>
<evidence type="ECO:0000313" key="5">
    <source>
        <dbReference type="Proteomes" id="UP001170717"/>
    </source>
</evidence>
<dbReference type="SUPFAM" id="SSF54975">
    <property type="entry name" value="Acylphosphatase/BLUF domain-like"/>
    <property type="match status" value="1"/>
</dbReference>